<accession>A0ACB7P7M3</accession>
<evidence type="ECO:0000313" key="1">
    <source>
        <dbReference type="EMBL" id="KAH6632239.1"/>
    </source>
</evidence>
<reference evidence="1 2" key="1">
    <citation type="journal article" date="2021" name="Nat. Commun.">
        <title>Genetic determinants of endophytism in the Arabidopsis root mycobiome.</title>
        <authorList>
            <person name="Mesny F."/>
            <person name="Miyauchi S."/>
            <person name="Thiergart T."/>
            <person name="Pickel B."/>
            <person name="Atanasova L."/>
            <person name="Karlsson M."/>
            <person name="Huettel B."/>
            <person name="Barry K.W."/>
            <person name="Haridas S."/>
            <person name="Chen C."/>
            <person name="Bauer D."/>
            <person name="Andreopoulos W."/>
            <person name="Pangilinan J."/>
            <person name="LaButti K."/>
            <person name="Riley R."/>
            <person name="Lipzen A."/>
            <person name="Clum A."/>
            <person name="Drula E."/>
            <person name="Henrissat B."/>
            <person name="Kohler A."/>
            <person name="Grigoriev I.V."/>
            <person name="Martin F.M."/>
            <person name="Hacquard S."/>
        </authorList>
    </citation>
    <scope>NUCLEOTIDE SEQUENCE [LARGE SCALE GENOMIC DNA]</scope>
    <source>
        <strain evidence="1 2">MPI-SDFR-AT-0079</strain>
    </source>
</reference>
<dbReference type="EMBL" id="JAGIZQ010000004">
    <property type="protein sequence ID" value="KAH6632239.1"/>
    <property type="molecule type" value="Genomic_DNA"/>
</dbReference>
<name>A0ACB7P7M3_9PEZI</name>
<keyword evidence="2" id="KW-1185">Reference proteome</keyword>
<comment type="caution">
    <text evidence="1">The sequence shown here is derived from an EMBL/GenBank/DDBJ whole genome shotgun (WGS) entry which is preliminary data.</text>
</comment>
<feature type="non-terminal residue" evidence="1">
    <location>
        <position position="1"/>
    </location>
</feature>
<proteinExistence type="predicted"/>
<evidence type="ECO:0000313" key="2">
    <source>
        <dbReference type="Proteomes" id="UP000724584"/>
    </source>
</evidence>
<protein>
    <submittedName>
        <fullName evidence="1">Uncharacterized protein</fullName>
    </submittedName>
</protein>
<dbReference type="Proteomes" id="UP000724584">
    <property type="component" value="Unassembled WGS sequence"/>
</dbReference>
<sequence>QSYKDEWTEAMNRIRSQPNIREASVTFLSCCRWSAIHNIWMPWDSRGEHGRILKSSCLALEEHFISLLATCHGVREVTLRGNVPPSLAARLEQADTGLSVQTQAISKQMAAFIKGVEKETAEKGPSRAKRTPYPPLSYHPARNSSLHFVLKRPGPQISPWSWVEDRNEGPGVATGMERVSGPLFAETWETVSEVFDFKNLIVGADDSWLEWLRG</sequence>
<gene>
    <name evidence="1" type="ORF">F5144DRAFT_490219</name>
</gene>
<organism evidence="1 2">
    <name type="scientific">Chaetomium tenue</name>
    <dbReference type="NCBI Taxonomy" id="1854479"/>
    <lineage>
        <taxon>Eukaryota</taxon>
        <taxon>Fungi</taxon>
        <taxon>Dikarya</taxon>
        <taxon>Ascomycota</taxon>
        <taxon>Pezizomycotina</taxon>
        <taxon>Sordariomycetes</taxon>
        <taxon>Sordariomycetidae</taxon>
        <taxon>Sordariales</taxon>
        <taxon>Chaetomiaceae</taxon>
        <taxon>Chaetomium</taxon>
    </lineage>
</organism>